<evidence type="ECO:0000313" key="8">
    <source>
        <dbReference type="Proteomes" id="UP000548476"/>
    </source>
</evidence>
<dbReference type="PANTHER" id="PTHR30136:SF24">
    <property type="entry name" value="HTH-TYPE TRANSCRIPTIONAL REPRESSOR ALLR"/>
    <property type="match status" value="1"/>
</dbReference>
<dbReference type="AlphaFoldDB" id="A0A841FZ93"/>
<dbReference type="InterPro" id="IPR036388">
    <property type="entry name" value="WH-like_DNA-bd_sf"/>
</dbReference>
<dbReference type="Gene3D" id="3.30.450.40">
    <property type="match status" value="1"/>
</dbReference>
<dbReference type="PROSITE" id="PS51077">
    <property type="entry name" value="HTH_ICLR"/>
    <property type="match status" value="1"/>
</dbReference>
<dbReference type="SUPFAM" id="SSF55781">
    <property type="entry name" value="GAF domain-like"/>
    <property type="match status" value="1"/>
</dbReference>
<evidence type="ECO:0000256" key="1">
    <source>
        <dbReference type="ARBA" id="ARBA00023015"/>
    </source>
</evidence>
<dbReference type="SUPFAM" id="SSF46785">
    <property type="entry name" value="Winged helix' DNA-binding domain"/>
    <property type="match status" value="1"/>
</dbReference>
<organism evidence="7 8">
    <name type="scientific">Phytomonospora endophytica</name>
    <dbReference type="NCBI Taxonomy" id="714109"/>
    <lineage>
        <taxon>Bacteria</taxon>
        <taxon>Bacillati</taxon>
        <taxon>Actinomycetota</taxon>
        <taxon>Actinomycetes</taxon>
        <taxon>Micromonosporales</taxon>
        <taxon>Micromonosporaceae</taxon>
        <taxon>Phytomonospora</taxon>
    </lineage>
</organism>
<comment type="caution">
    <text evidence="7">The sequence shown here is derived from an EMBL/GenBank/DDBJ whole genome shotgun (WGS) entry which is preliminary data.</text>
</comment>
<dbReference type="InterPro" id="IPR005471">
    <property type="entry name" value="Tscrpt_reg_IclR_N"/>
</dbReference>
<dbReference type="Pfam" id="PF01614">
    <property type="entry name" value="IclR_C"/>
    <property type="match status" value="1"/>
</dbReference>
<dbReference type="InterPro" id="IPR014757">
    <property type="entry name" value="Tscrpt_reg_IclR_C"/>
</dbReference>
<reference evidence="7 8" key="1">
    <citation type="submission" date="2020-08" db="EMBL/GenBank/DDBJ databases">
        <title>Genomic Encyclopedia of Type Strains, Phase IV (KMG-IV): sequencing the most valuable type-strain genomes for metagenomic binning, comparative biology and taxonomic classification.</title>
        <authorList>
            <person name="Goeker M."/>
        </authorList>
    </citation>
    <scope>NUCLEOTIDE SEQUENCE [LARGE SCALE GENOMIC DNA]</scope>
    <source>
        <strain evidence="7 8">YIM 65646</strain>
    </source>
</reference>
<sequence length="260" mass="27976">MRVVEGESSTVIGRSLAILEVIGSTRRPLSLSEIARGARLPKTTTLRLLGTLVEHRVVMRGHAGYGLGSRLQAAIEGAHTVGRRLRRLLMPYLLELHRVTGLTVSLGVLNYYEVHFVETLLTHRQFARMRTTGEPLPAHRTASGKAILAYNPEALARLADLAEYDELVEETVLIRGSGLAHTDPGLASGLQGVAAPIFARSGVAVAAISIGGMTPTDLIGQEAVAALRRVAHAASVEVRRSHRRRPSGSRQGAVSARRRS</sequence>
<dbReference type="InterPro" id="IPR050707">
    <property type="entry name" value="HTH_MetabolicPath_Reg"/>
</dbReference>
<feature type="region of interest" description="Disordered" evidence="4">
    <location>
        <begin position="237"/>
        <end position="260"/>
    </location>
</feature>
<dbReference type="InterPro" id="IPR036390">
    <property type="entry name" value="WH_DNA-bd_sf"/>
</dbReference>
<evidence type="ECO:0000256" key="2">
    <source>
        <dbReference type="ARBA" id="ARBA00023125"/>
    </source>
</evidence>
<keyword evidence="3" id="KW-0804">Transcription</keyword>
<dbReference type="GO" id="GO:0003700">
    <property type="term" value="F:DNA-binding transcription factor activity"/>
    <property type="evidence" value="ECO:0007669"/>
    <property type="project" value="TreeGrafter"/>
</dbReference>
<protein>
    <submittedName>
        <fullName evidence="7">DNA-binding IclR family transcriptional regulator</fullName>
    </submittedName>
</protein>
<name>A0A841FZ93_9ACTN</name>
<dbReference type="Gene3D" id="1.10.10.10">
    <property type="entry name" value="Winged helix-like DNA-binding domain superfamily/Winged helix DNA-binding domain"/>
    <property type="match status" value="1"/>
</dbReference>
<dbReference type="PANTHER" id="PTHR30136">
    <property type="entry name" value="HELIX-TURN-HELIX TRANSCRIPTIONAL REGULATOR, ICLR FAMILY"/>
    <property type="match status" value="1"/>
</dbReference>
<gene>
    <name evidence="7" type="ORF">HNR73_006563</name>
</gene>
<evidence type="ECO:0000313" key="7">
    <source>
        <dbReference type="EMBL" id="MBB6038677.1"/>
    </source>
</evidence>
<evidence type="ECO:0000256" key="4">
    <source>
        <dbReference type="SAM" id="MobiDB-lite"/>
    </source>
</evidence>
<dbReference type="EMBL" id="JACHGT010000017">
    <property type="protein sequence ID" value="MBB6038677.1"/>
    <property type="molecule type" value="Genomic_DNA"/>
</dbReference>
<dbReference type="Proteomes" id="UP000548476">
    <property type="component" value="Unassembled WGS sequence"/>
</dbReference>
<dbReference type="SMART" id="SM00346">
    <property type="entry name" value="HTH_ICLR"/>
    <property type="match status" value="1"/>
</dbReference>
<dbReference type="Pfam" id="PF09339">
    <property type="entry name" value="HTH_IclR"/>
    <property type="match status" value="1"/>
</dbReference>
<dbReference type="GO" id="GO:0003677">
    <property type="term" value="F:DNA binding"/>
    <property type="evidence" value="ECO:0007669"/>
    <property type="project" value="UniProtKB-KW"/>
</dbReference>
<proteinExistence type="predicted"/>
<keyword evidence="1" id="KW-0805">Transcription regulation</keyword>
<feature type="domain" description="IclR-ED" evidence="6">
    <location>
        <begin position="73"/>
        <end position="244"/>
    </location>
</feature>
<dbReference type="RefSeq" id="WP_184791454.1">
    <property type="nucleotide sequence ID" value="NZ_BONT01000069.1"/>
</dbReference>
<accession>A0A841FZ93</accession>
<dbReference type="GO" id="GO:0045892">
    <property type="term" value="P:negative regulation of DNA-templated transcription"/>
    <property type="evidence" value="ECO:0007669"/>
    <property type="project" value="TreeGrafter"/>
</dbReference>
<evidence type="ECO:0000259" key="5">
    <source>
        <dbReference type="PROSITE" id="PS51077"/>
    </source>
</evidence>
<keyword evidence="2 7" id="KW-0238">DNA-binding</keyword>
<dbReference type="PROSITE" id="PS51078">
    <property type="entry name" value="ICLR_ED"/>
    <property type="match status" value="1"/>
</dbReference>
<keyword evidence="8" id="KW-1185">Reference proteome</keyword>
<dbReference type="InterPro" id="IPR029016">
    <property type="entry name" value="GAF-like_dom_sf"/>
</dbReference>
<evidence type="ECO:0000256" key="3">
    <source>
        <dbReference type="ARBA" id="ARBA00023163"/>
    </source>
</evidence>
<evidence type="ECO:0000259" key="6">
    <source>
        <dbReference type="PROSITE" id="PS51078"/>
    </source>
</evidence>
<feature type="domain" description="HTH iclR-type" evidence="5">
    <location>
        <begin position="9"/>
        <end position="69"/>
    </location>
</feature>